<comment type="caution">
    <text evidence="1">The sequence shown here is derived from an EMBL/GenBank/DDBJ whole genome shotgun (WGS) entry which is preliminary data.</text>
</comment>
<evidence type="ECO:0000313" key="1">
    <source>
        <dbReference type="EMBL" id="KAG2386444.1"/>
    </source>
</evidence>
<dbReference type="EMBL" id="PYSW02000015">
    <property type="protein sequence ID" value="KAG2386444.1"/>
    <property type="molecule type" value="Genomic_DNA"/>
</dbReference>
<organism evidence="1 2">
    <name type="scientific">Naegleria lovaniensis</name>
    <name type="common">Amoeba</name>
    <dbReference type="NCBI Taxonomy" id="51637"/>
    <lineage>
        <taxon>Eukaryota</taxon>
        <taxon>Discoba</taxon>
        <taxon>Heterolobosea</taxon>
        <taxon>Tetramitia</taxon>
        <taxon>Eutetramitia</taxon>
        <taxon>Vahlkampfiidae</taxon>
        <taxon>Naegleria</taxon>
    </lineage>
</organism>
<protein>
    <submittedName>
        <fullName evidence="1">Uncharacterized protein</fullName>
    </submittedName>
</protein>
<dbReference type="AlphaFoldDB" id="A0AA88GUL2"/>
<evidence type="ECO:0000313" key="2">
    <source>
        <dbReference type="Proteomes" id="UP000816034"/>
    </source>
</evidence>
<name>A0AA88GUL2_NAELO</name>
<reference evidence="1 2" key="1">
    <citation type="journal article" date="2018" name="BMC Genomics">
        <title>The genome of Naegleria lovaniensis, the basis for a comparative approach to unravel pathogenicity factors of the human pathogenic amoeba N. fowleri.</title>
        <authorList>
            <person name="Liechti N."/>
            <person name="Schurch N."/>
            <person name="Bruggmann R."/>
            <person name="Wittwer M."/>
        </authorList>
    </citation>
    <scope>NUCLEOTIDE SEQUENCE [LARGE SCALE GENOMIC DNA]</scope>
    <source>
        <strain evidence="1 2">ATCC 30569</strain>
    </source>
</reference>
<accession>A0AA88GUL2</accession>
<dbReference type="Proteomes" id="UP000816034">
    <property type="component" value="Unassembled WGS sequence"/>
</dbReference>
<dbReference type="RefSeq" id="XP_044550436.1">
    <property type="nucleotide sequence ID" value="XM_044691578.1"/>
</dbReference>
<keyword evidence="2" id="KW-1185">Reference proteome</keyword>
<dbReference type="GeneID" id="68094644"/>
<proteinExistence type="predicted"/>
<sequence length="200" mass="23075">MFDLLLVSKQYMMTNGLIDHFQKEIVRSIQTLNCFELFERVALMDHEQDLNLKPIFEKMMNTMASSFASVLESNRQAMFAMSPECLMVLLKELSRNDISNTTLPTTTAATFNFDEYGKQYHQSAFNNASFADSNIFGTHKHSSRKSSSSSNVVNSKRRVQCSAEKFLRFLMLWLAHDMAQRSEIFKELITLESQLQYSGY</sequence>
<gene>
    <name evidence="1" type="ORF">C9374_002188</name>
</gene>